<protein>
    <recommendedName>
        <fullName evidence="1">DUF4470 domain-containing protein</fullName>
    </recommendedName>
</protein>
<gene>
    <name evidence="2" type="ORF">EVG20_g1649</name>
</gene>
<dbReference type="STRING" id="205917.A0A4Y9Z9Y9"/>
<dbReference type="EMBL" id="SEOQ01000055">
    <property type="protein sequence ID" value="TFY71362.1"/>
    <property type="molecule type" value="Genomic_DNA"/>
</dbReference>
<name>A0A4Y9Z9Y9_9AGAM</name>
<comment type="caution">
    <text evidence="2">The sequence shown here is derived from an EMBL/GenBank/DDBJ whole genome shotgun (WGS) entry which is preliminary data.</text>
</comment>
<proteinExistence type="predicted"/>
<sequence>MSSREPGIPLSVILTNELPNLERRLECLSTREEKYLALCTFVRGRLPPEAWAADPEMFRRDADLTRWQIGHTSNVHTHPGYVVLLECHGLRDDYIVSLYMEIVPGWVSYRVQPVGLSVIAQRIARGNIGMHINKTAWIRYGQQIGRLHGFASAALRTSAMRLTYICRGCTWPFPVRIALTCRWGDLPAYDILKLPTNALPEDSNVHAVLSVASSDLRNLILTVNALPPDFPKHLHFILNDSCPLRLLRTFLIIQSLASIKDRTTAADTALHYWYSAFLPEEYATQSRMVMSKILRSVNSGPGEDRFMFSRQLTETANIMGQLNEHYRSVQQQYLGAHYGADTVHPELQHVRVSPLSIDRLHRRYCQVEPAHRQALHHFRKTGVLLPFGAATAHFKHPNRFLFSPEGKWIQDDLADPLRGWPYVFVLSNLSAASSTISSRIEDVMAAGKAHGVERGDVYGTLYFYLMGQLRTFIDRLHMLNIHFIVFACTASELAGRLRSGALAKFGIRAQMGFDIDAGTLGDMDPGAWMRVVLVGTSVKWAEGPGEIAEESRLRGEAVRALTGRLMQEGKIPRPSRERSADDVLNVIPAYESSFTAMYDNSNAFMKYIAVNLGPSLRNHGLEYRVRNSIVPHRLGAKVDAPLNALPDFSDAERWYLNVNLVGRGWVERSFEISRLRAAITAPEPQDVNAAGEAPGS</sequence>
<evidence type="ECO:0000313" key="2">
    <source>
        <dbReference type="EMBL" id="TFY71362.1"/>
    </source>
</evidence>
<evidence type="ECO:0000259" key="1">
    <source>
        <dbReference type="Pfam" id="PF14737"/>
    </source>
</evidence>
<dbReference type="InterPro" id="IPR027974">
    <property type="entry name" value="DUF4470"/>
</dbReference>
<dbReference type="Pfam" id="PF14737">
    <property type="entry name" value="DUF4470"/>
    <property type="match status" value="1"/>
</dbReference>
<keyword evidence="3" id="KW-1185">Reference proteome</keyword>
<dbReference type="OrthoDB" id="5282002at2759"/>
<evidence type="ECO:0000313" key="3">
    <source>
        <dbReference type="Proteomes" id="UP000298327"/>
    </source>
</evidence>
<dbReference type="Proteomes" id="UP000298327">
    <property type="component" value="Unassembled WGS sequence"/>
</dbReference>
<dbReference type="AlphaFoldDB" id="A0A4Y9Z9Y9"/>
<feature type="domain" description="DUF4470" evidence="1">
    <location>
        <begin position="183"/>
        <end position="278"/>
    </location>
</feature>
<reference evidence="2 3" key="1">
    <citation type="submission" date="2019-02" db="EMBL/GenBank/DDBJ databases">
        <title>Genome sequencing of the rare red list fungi Dentipellis fragilis.</title>
        <authorList>
            <person name="Buettner E."/>
            <person name="Kellner H."/>
        </authorList>
    </citation>
    <scope>NUCLEOTIDE SEQUENCE [LARGE SCALE GENOMIC DNA]</scope>
    <source>
        <strain evidence="2 3">DSM 105465</strain>
    </source>
</reference>
<accession>A0A4Y9Z9Y9</accession>
<organism evidence="2 3">
    <name type="scientific">Dentipellis fragilis</name>
    <dbReference type="NCBI Taxonomy" id="205917"/>
    <lineage>
        <taxon>Eukaryota</taxon>
        <taxon>Fungi</taxon>
        <taxon>Dikarya</taxon>
        <taxon>Basidiomycota</taxon>
        <taxon>Agaricomycotina</taxon>
        <taxon>Agaricomycetes</taxon>
        <taxon>Russulales</taxon>
        <taxon>Hericiaceae</taxon>
        <taxon>Dentipellis</taxon>
    </lineage>
</organism>